<protein>
    <submittedName>
        <fullName evidence="2">Reverse transcriptase, partial</fullName>
    </submittedName>
</protein>
<dbReference type="EMBL" id="OY660885">
    <property type="protein sequence ID" value="CAJ1084727.1"/>
    <property type="molecule type" value="Genomic_DNA"/>
</dbReference>
<keyword evidence="3" id="KW-1185">Reference proteome</keyword>
<evidence type="ECO:0000256" key="1">
    <source>
        <dbReference type="SAM" id="MobiDB-lite"/>
    </source>
</evidence>
<accession>A0AAV1HF65</accession>
<organism evidence="2 3">
    <name type="scientific">Xyrichtys novacula</name>
    <name type="common">Pearly razorfish</name>
    <name type="synonym">Hemipteronotus novacula</name>
    <dbReference type="NCBI Taxonomy" id="13765"/>
    <lineage>
        <taxon>Eukaryota</taxon>
        <taxon>Metazoa</taxon>
        <taxon>Chordata</taxon>
        <taxon>Craniata</taxon>
        <taxon>Vertebrata</taxon>
        <taxon>Euteleostomi</taxon>
        <taxon>Actinopterygii</taxon>
        <taxon>Neopterygii</taxon>
        <taxon>Teleostei</taxon>
        <taxon>Neoteleostei</taxon>
        <taxon>Acanthomorphata</taxon>
        <taxon>Eupercaria</taxon>
        <taxon>Labriformes</taxon>
        <taxon>Labridae</taxon>
        <taxon>Xyrichtys</taxon>
    </lineage>
</organism>
<gene>
    <name evidence="2" type="ORF">XNOV1_A019066</name>
</gene>
<keyword evidence="2" id="KW-0808">Transferase</keyword>
<proteinExistence type="predicted"/>
<keyword evidence="2" id="KW-0548">Nucleotidyltransferase</keyword>
<dbReference type="Proteomes" id="UP001178508">
    <property type="component" value="Chromosome 22"/>
</dbReference>
<reference evidence="2" key="1">
    <citation type="submission" date="2023-08" db="EMBL/GenBank/DDBJ databases">
        <authorList>
            <person name="Alioto T."/>
            <person name="Alioto T."/>
            <person name="Gomez Garrido J."/>
        </authorList>
    </citation>
    <scope>NUCLEOTIDE SEQUENCE</scope>
</reference>
<dbReference type="AlphaFoldDB" id="A0AAV1HF65"/>
<keyword evidence="2" id="KW-0695">RNA-directed DNA polymerase</keyword>
<dbReference type="GO" id="GO:0003964">
    <property type="term" value="F:RNA-directed DNA polymerase activity"/>
    <property type="evidence" value="ECO:0007669"/>
    <property type="project" value="UniProtKB-KW"/>
</dbReference>
<evidence type="ECO:0000313" key="2">
    <source>
        <dbReference type="EMBL" id="CAJ1084727.1"/>
    </source>
</evidence>
<sequence length="105" mass="11554">MRSVSSLGNMSRHDGVNGRPAKYTANLGSTITSRSGDSQGCVLSPQLYTHQTHNCTPTFSTNHIKKCADDTTMLHHVEADCNCRSLFDPRQFGFFQAGVLLRQHG</sequence>
<name>A0AAV1HF65_XYRNO</name>
<feature type="region of interest" description="Disordered" evidence="1">
    <location>
        <begin position="1"/>
        <end position="22"/>
    </location>
</feature>
<evidence type="ECO:0000313" key="3">
    <source>
        <dbReference type="Proteomes" id="UP001178508"/>
    </source>
</evidence>